<dbReference type="EMBL" id="JBEPML010000006">
    <property type="protein sequence ID" value="MET3791928.1"/>
    <property type="molecule type" value="Genomic_DNA"/>
</dbReference>
<dbReference type="InterPro" id="IPR050741">
    <property type="entry name" value="Acyl-CoA_dehydrogenase"/>
</dbReference>
<proteinExistence type="inferred from homology"/>
<evidence type="ECO:0000256" key="2">
    <source>
        <dbReference type="ARBA" id="ARBA00005102"/>
    </source>
</evidence>
<keyword evidence="4 10" id="KW-0285">Flavoprotein</keyword>
<evidence type="ECO:0000259" key="13">
    <source>
        <dbReference type="Pfam" id="PF02771"/>
    </source>
</evidence>
<dbReference type="RefSeq" id="WP_354194455.1">
    <property type="nucleotide sequence ID" value="NZ_JBEPML010000006.1"/>
</dbReference>
<dbReference type="InterPro" id="IPR006091">
    <property type="entry name" value="Acyl-CoA_Oxase/DH_mid-dom"/>
</dbReference>
<feature type="domain" description="Acyl-CoA dehydrogenase/oxidase C-terminal" evidence="11">
    <location>
        <begin position="241"/>
        <end position="389"/>
    </location>
</feature>
<evidence type="ECO:0000256" key="7">
    <source>
        <dbReference type="ARBA" id="ARBA00037085"/>
    </source>
</evidence>
<dbReference type="PROSITE" id="PS00072">
    <property type="entry name" value="ACYL_COA_DH_1"/>
    <property type="match status" value="1"/>
</dbReference>
<dbReference type="InterPro" id="IPR036250">
    <property type="entry name" value="AcylCo_DH-like_C"/>
</dbReference>
<evidence type="ECO:0000259" key="11">
    <source>
        <dbReference type="Pfam" id="PF00441"/>
    </source>
</evidence>
<dbReference type="Pfam" id="PF02771">
    <property type="entry name" value="Acyl-CoA_dh_N"/>
    <property type="match status" value="1"/>
</dbReference>
<dbReference type="PANTHER" id="PTHR48083:SF20">
    <property type="entry name" value="LONG-CHAIN SPECIFIC ACYL-COA DEHYDROGENASE, MITOCHONDRIAL"/>
    <property type="match status" value="1"/>
</dbReference>
<dbReference type="PROSITE" id="PS00073">
    <property type="entry name" value="ACYL_COA_DH_2"/>
    <property type="match status" value="1"/>
</dbReference>
<evidence type="ECO:0000256" key="3">
    <source>
        <dbReference type="ARBA" id="ARBA00009347"/>
    </source>
</evidence>
<evidence type="ECO:0000256" key="9">
    <source>
        <dbReference type="ARBA" id="ARBA00042660"/>
    </source>
</evidence>
<dbReference type="Gene3D" id="1.10.540.10">
    <property type="entry name" value="Acyl-CoA dehydrogenase/oxidase, N-terminal domain"/>
    <property type="match status" value="1"/>
</dbReference>
<dbReference type="SUPFAM" id="SSF47203">
    <property type="entry name" value="Acyl-CoA dehydrogenase C-terminal domain-like"/>
    <property type="match status" value="1"/>
</dbReference>
<evidence type="ECO:0000256" key="6">
    <source>
        <dbReference type="ARBA" id="ARBA00023002"/>
    </source>
</evidence>
<accession>A0ABV2MYQ0</accession>
<evidence type="ECO:0000256" key="1">
    <source>
        <dbReference type="ARBA" id="ARBA00001974"/>
    </source>
</evidence>
<dbReference type="InterPro" id="IPR009100">
    <property type="entry name" value="AcylCoA_DH/oxidase_NM_dom_sf"/>
</dbReference>
<evidence type="ECO:0000313" key="14">
    <source>
        <dbReference type="EMBL" id="MET3791928.1"/>
    </source>
</evidence>
<protein>
    <recommendedName>
        <fullName evidence="8">Acyl-[acyl-carrier-protein] dehydrogenase MbtN</fullName>
    </recommendedName>
    <alternativeName>
        <fullName evidence="9">Mycobactin synthase protein N</fullName>
    </alternativeName>
</protein>
<feature type="domain" description="Acyl-CoA oxidase/dehydrogenase middle" evidence="12">
    <location>
        <begin position="132"/>
        <end position="227"/>
    </location>
</feature>
<evidence type="ECO:0000259" key="12">
    <source>
        <dbReference type="Pfam" id="PF02770"/>
    </source>
</evidence>
<name>A0ABV2MYQ0_9HYPH</name>
<dbReference type="InterPro" id="IPR037069">
    <property type="entry name" value="AcylCoA_DH/ox_N_sf"/>
</dbReference>
<gene>
    <name evidence="14" type="ORF">ABID37_002138</name>
</gene>
<dbReference type="Pfam" id="PF00441">
    <property type="entry name" value="Acyl-CoA_dh_1"/>
    <property type="match status" value="1"/>
</dbReference>
<dbReference type="PANTHER" id="PTHR48083">
    <property type="entry name" value="MEDIUM-CHAIN SPECIFIC ACYL-COA DEHYDROGENASE, MITOCHONDRIAL-RELATED"/>
    <property type="match status" value="1"/>
</dbReference>
<dbReference type="Gene3D" id="2.40.110.10">
    <property type="entry name" value="Butyryl-CoA Dehydrogenase, subunit A, domain 2"/>
    <property type="match status" value="1"/>
</dbReference>
<reference evidence="14 15" key="1">
    <citation type="submission" date="2024-06" db="EMBL/GenBank/DDBJ databases">
        <title>Genomic Encyclopedia of Type Strains, Phase IV (KMG-IV): sequencing the most valuable type-strain genomes for metagenomic binning, comparative biology and taxonomic classification.</title>
        <authorList>
            <person name="Goeker M."/>
        </authorList>
    </citation>
    <scope>NUCLEOTIDE SEQUENCE [LARGE SCALE GENOMIC DNA]</scope>
    <source>
        <strain evidence="14 15">DSM 27865</strain>
    </source>
</reference>
<keyword evidence="5 10" id="KW-0274">FAD</keyword>
<dbReference type="GO" id="GO:0070991">
    <property type="term" value="F:medium-chain fatty acyl-CoA dehydrogenase activity"/>
    <property type="evidence" value="ECO:0007669"/>
    <property type="project" value="UniProtKB-EC"/>
</dbReference>
<dbReference type="Gene3D" id="1.20.140.10">
    <property type="entry name" value="Butyryl-CoA Dehydrogenase, subunit A, domain 3"/>
    <property type="match status" value="1"/>
</dbReference>
<dbReference type="PIRSF" id="PIRSF016578">
    <property type="entry name" value="HsaA"/>
    <property type="match status" value="1"/>
</dbReference>
<feature type="domain" description="Acyl-CoA dehydrogenase/oxidase N-terminal" evidence="13">
    <location>
        <begin position="18"/>
        <end position="128"/>
    </location>
</feature>
<evidence type="ECO:0000256" key="4">
    <source>
        <dbReference type="ARBA" id="ARBA00022630"/>
    </source>
</evidence>
<comment type="function">
    <text evidence="7">Catalyzes the dehydrogenation at the alpha-beta position of ACP-bound acyl chains. This results in the introduction of a double bond in the lipidic chain, which is further transferred to the epsilon-amino group of lysine residue in the mycobactin core by MbtK.</text>
</comment>
<dbReference type="SUPFAM" id="SSF56645">
    <property type="entry name" value="Acyl-CoA dehydrogenase NM domain-like"/>
    <property type="match status" value="1"/>
</dbReference>
<comment type="similarity">
    <text evidence="3 10">Belongs to the acyl-CoA dehydrogenase family.</text>
</comment>
<keyword evidence="6 10" id="KW-0560">Oxidoreductase</keyword>
<evidence type="ECO:0000256" key="5">
    <source>
        <dbReference type="ARBA" id="ARBA00022827"/>
    </source>
</evidence>
<dbReference type="InterPro" id="IPR013786">
    <property type="entry name" value="AcylCoA_DH/ox_N"/>
</dbReference>
<sequence length="389" mass="42730">MTSPAEVLSVPKPEWASEDVGMLYDMAHRFLSEEVAPHYEAYEKNEIVDRSAWEKAGAAGLLCPSMPEEYGGAGGSFAHESAIIEAISHVGVDGFGIGLHNAIVAPYILHYGSEEQKKKWLPKLASGELIGAIAMTEPGAGSDLQGIRTRADRDGNHYRINGSKTFITNGQNANLIIIVAKTDPDKGAKGTSLIVVETDGAEGFERGRNLDKIGLKANDTSELFFNDLRVPTANLLGAEEGQGFVQLMQQLPQERLMIGTTAIAMAERALALTIDYVKERKAFGQPILSFQNTQFKLAELKTEITIGRVFYNDCVKRHIEGGLDPATASMAKYWLSDLQGRVMDECLQLHGGYGYMNEYPIARMWRDARVQRIYGGTNEIMKLLIARSL</sequence>
<comment type="caution">
    <text evidence="14">The sequence shown here is derived from an EMBL/GenBank/DDBJ whole genome shotgun (WGS) entry which is preliminary data.</text>
</comment>
<comment type="pathway">
    <text evidence="2">Siderophore biosynthesis; mycobactin biosynthesis.</text>
</comment>
<evidence type="ECO:0000313" key="15">
    <source>
        <dbReference type="Proteomes" id="UP001549076"/>
    </source>
</evidence>
<dbReference type="Proteomes" id="UP001549076">
    <property type="component" value="Unassembled WGS sequence"/>
</dbReference>
<comment type="cofactor">
    <cofactor evidence="1 10">
        <name>FAD</name>
        <dbReference type="ChEBI" id="CHEBI:57692"/>
    </cofactor>
</comment>
<evidence type="ECO:0000256" key="8">
    <source>
        <dbReference type="ARBA" id="ARBA00040394"/>
    </source>
</evidence>
<keyword evidence="15" id="KW-1185">Reference proteome</keyword>
<dbReference type="InterPro" id="IPR006089">
    <property type="entry name" value="Acyl-CoA_DH_CS"/>
</dbReference>
<evidence type="ECO:0000256" key="10">
    <source>
        <dbReference type="RuleBase" id="RU362125"/>
    </source>
</evidence>
<dbReference type="InterPro" id="IPR046373">
    <property type="entry name" value="Acyl-CoA_Oxase/DH_mid-dom_sf"/>
</dbReference>
<dbReference type="Pfam" id="PF02770">
    <property type="entry name" value="Acyl-CoA_dh_M"/>
    <property type="match status" value="1"/>
</dbReference>
<dbReference type="InterPro" id="IPR009075">
    <property type="entry name" value="AcylCo_DH/oxidase_C"/>
</dbReference>
<organism evidence="14 15">
    <name type="scientific">Aquamicrobium terrae</name>
    <dbReference type="NCBI Taxonomy" id="1324945"/>
    <lineage>
        <taxon>Bacteria</taxon>
        <taxon>Pseudomonadati</taxon>
        <taxon>Pseudomonadota</taxon>
        <taxon>Alphaproteobacteria</taxon>
        <taxon>Hyphomicrobiales</taxon>
        <taxon>Phyllobacteriaceae</taxon>
        <taxon>Aquamicrobium</taxon>
    </lineage>
</organism>